<dbReference type="PANTHER" id="PTHR30469">
    <property type="entry name" value="MULTIDRUG RESISTANCE PROTEIN MDTA"/>
    <property type="match status" value="1"/>
</dbReference>
<dbReference type="EMBL" id="QRAN01000025">
    <property type="protein sequence ID" value="RLQ20514.1"/>
    <property type="molecule type" value="Genomic_DNA"/>
</dbReference>
<dbReference type="AlphaFoldDB" id="A0A3L7DT23"/>
<evidence type="ECO:0000256" key="1">
    <source>
        <dbReference type="ARBA" id="ARBA00009477"/>
    </source>
</evidence>
<reference evidence="5 6" key="1">
    <citation type="submission" date="2018-07" db="EMBL/GenBank/DDBJ databases">
        <title>Halioglobus sp. genome submission.</title>
        <authorList>
            <person name="Ye M.-Q."/>
            <person name="Du Z.-J."/>
        </authorList>
    </citation>
    <scope>NUCLEOTIDE SEQUENCE [LARGE SCALE GENOMIC DNA]</scope>
    <source>
        <strain evidence="5 6">U0301</strain>
    </source>
</reference>
<dbReference type="GO" id="GO:1990281">
    <property type="term" value="C:efflux pump complex"/>
    <property type="evidence" value="ECO:0007669"/>
    <property type="project" value="TreeGrafter"/>
</dbReference>
<evidence type="ECO:0000259" key="3">
    <source>
        <dbReference type="Pfam" id="PF25876"/>
    </source>
</evidence>
<evidence type="ECO:0000313" key="6">
    <source>
        <dbReference type="Proteomes" id="UP000265509"/>
    </source>
</evidence>
<dbReference type="Pfam" id="PF25917">
    <property type="entry name" value="BSH_RND"/>
    <property type="match status" value="1"/>
</dbReference>
<dbReference type="Gene3D" id="2.40.420.20">
    <property type="match status" value="1"/>
</dbReference>
<comment type="caution">
    <text evidence="5">The sequence shown here is derived from an EMBL/GenBank/DDBJ whole genome shotgun (WGS) entry which is preliminary data.</text>
</comment>
<dbReference type="Proteomes" id="UP000265509">
    <property type="component" value="Unassembled WGS sequence"/>
</dbReference>
<feature type="coiled-coil region" evidence="2">
    <location>
        <begin position="134"/>
        <end position="190"/>
    </location>
</feature>
<dbReference type="GO" id="GO:0015562">
    <property type="term" value="F:efflux transmembrane transporter activity"/>
    <property type="evidence" value="ECO:0007669"/>
    <property type="project" value="TreeGrafter"/>
</dbReference>
<dbReference type="Gene3D" id="1.10.287.470">
    <property type="entry name" value="Helix hairpin bin"/>
    <property type="match status" value="1"/>
</dbReference>
<dbReference type="SUPFAM" id="SSF111369">
    <property type="entry name" value="HlyD-like secretion proteins"/>
    <property type="match status" value="1"/>
</dbReference>
<dbReference type="NCBIfam" id="TIGR01730">
    <property type="entry name" value="RND_mfp"/>
    <property type="match status" value="1"/>
</dbReference>
<organism evidence="5 6">
    <name type="scientific">Seongchinamella sediminis</name>
    <dbReference type="NCBI Taxonomy" id="2283635"/>
    <lineage>
        <taxon>Bacteria</taxon>
        <taxon>Pseudomonadati</taxon>
        <taxon>Pseudomonadota</taxon>
        <taxon>Gammaproteobacteria</taxon>
        <taxon>Cellvibrionales</taxon>
        <taxon>Halieaceae</taxon>
        <taxon>Seongchinamella</taxon>
    </lineage>
</organism>
<name>A0A3L7DT23_9GAMM</name>
<dbReference type="PANTHER" id="PTHR30469:SF20">
    <property type="entry name" value="EFFLUX RND TRANSPORTER PERIPLASMIC ADAPTOR SUBUNIT"/>
    <property type="match status" value="1"/>
</dbReference>
<dbReference type="InterPro" id="IPR058624">
    <property type="entry name" value="MdtA-like_HH"/>
</dbReference>
<evidence type="ECO:0000313" key="5">
    <source>
        <dbReference type="EMBL" id="RLQ20514.1"/>
    </source>
</evidence>
<dbReference type="InterPro" id="IPR006143">
    <property type="entry name" value="RND_pump_MFP"/>
</dbReference>
<keyword evidence="6" id="KW-1185">Reference proteome</keyword>
<feature type="domain" description="Multidrug resistance protein MdtA-like alpha-helical hairpin" evidence="3">
    <location>
        <begin position="126"/>
        <end position="181"/>
    </location>
</feature>
<gene>
    <name evidence="5" type="ORF">DWB85_17340</name>
</gene>
<evidence type="ECO:0000259" key="4">
    <source>
        <dbReference type="Pfam" id="PF25917"/>
    </source>
</evidence>
<keyword evidence="2" id="KW-0175">Coiled coil</keyword>
<evidence type="ECO:0000256" key="2">
    <source>
        <dbReference type="SAM" id="Coils"/>
    </source>
</evidence>
<dbReference type="Pfam" id="PF25876">
    <property type="entry name" value="HH_MFP_RND"/>
    <property type="match status" value="1"/>
</dbReference>
<accession>A0A3L7DT23</accession>
<proteinExistence type="inferred from homology"/>
<sequence length="382" mass="41691">MCAAAIMRRRRFSILAVRVSDIPVCLADYFNVVKIITMFKSFVQSIALAVLLSLALPSAAAEAPTPVKVLRFAPASADEVPRFPGKVAAGDSALLAFRVGGQIADLQVRMGDRVQQGALLAALDPTDYQLQLDAREAEYQLAKLEAERADTLYQQRLISEDAYDTARAALATSEARLEQAREQLSFCQLRAPFAGAIAFTYAMPQEVVGPQQPILNLQDISTLEVRFNLPPRYQPLLHTGQAAKFSVSFELMPGLVVAARYKESDRQPDPDTNSYPVTLAIASPGQLSARPGMPVTVSLYHPSLMSSAWRLPAEAFIVRREGGGSVWRIDPDTMTVQRTELVLSADGALIAGLARGDLVIAAGVDRLREGQRVQRWVREEGL</sequence>
<dbReference type="Gene3D" id="2.40.30.170">
    <property type="match status" value="1"/>
</dbReference>
<protein>
    <submittedName>
        <fullName evidence="5">Efflux RND transporter periplasmic adaptor subunit</fullName>
    </submittedName>
</protein>
<comment type="similarity">
    <text evidence="1">Belongs to the membrane fusion protein (MFP) (TC 8.A.1) family.</text>
</comment>
<dbReference type="InterPro" id="IPR058625">
    <property type="entry name" value="MdtA-like_BSH"/>
</dbReference>
<feature type="domain" description="Multidrug resistance protein MdtA-like barrel-sandwich hybrid" evidence="4">
    <location>
        <begin position="98"/>
        <end position="198"/>
    </location>
</feature>
<dbReference type="Gene3D" id="2.40.50.100">
    <property type="match status" value="1"/>
</dbReference>